<evidence type="ECO:0000256" key="3">
    <source>
        <dbReference type="ARBA" id="ARBA00023242"/>
    </source>
</evidence>
<dbReference type="SUPFAM" id="SSF57701">
    <property type="entry name" value="Zn2/Cys6 DNA-binding domain"/>
    <property type="match status" value="1"/>
</dbReference>
<dbReference type="Pfam" id="PF00172">
    <property type="entry name" value="Zn_clus"/>
    <property type="match status" value="1"/>
</dbReference>
<evidence type="ECO:0000313" key="7">
    <source>
        <dbReference type="Proteomes" id="UP000279236"/>
    </source>
</evidence>
<feature type="domain" description="Zn(2)-C6 fungal-type" evidence="5">
    <location>
        <begin position="214"/>
        <end position="245"/>
    </location>
</feature>
<dbReference type="Pfam" id="PF04082">
    <property type="entry name" value="Fungal_trans"/>
    <property type="match status" value="1"/>
</dbReference>
<organism evidence="6 7">
    <name type="scientific">Apiotrichum porosum</name>
    <dbReference type="NCBI Taxonomy" id="105984"/>
    <lineage>
        <taxon>Eukaryota</taxon>
        <taxon>Fungi</taxon>
        <taxon>Dikarya</taxon>
        <taxon>Basidiomycota</taxon>
        <taxon>Agaricomycotina</taxon>
        <taxon>Tremellomycetes</taxon>
        <taxon>Trichosporonales</taxon>
        <taxon>Trichosporonaceae</taxon>
        <taxon>Apiotrichum</taxon>
    </lineage>
</organism>
<dbReference type="GeneID" id="39589299"/>
<dbReference type="InterPro" id="IPR007219">
    <property type="entry name" value="XnlR_reg_dom"/>
</dbReference>
<feature type="compositionally biased region" description="Low complexity" evidence="4">
    <location>
        <begin position="18"/>
        <end position="28"/>
    </location>
</feature>
<comment type="subcellular location">
    <subcellularLocation>
        <location evidence="1">Nucleus</location>
    </subcellularLocation>
</comment>
<dbReference type="PROSITE" id="PS50048">
    <property type="entry name" value="ZN2_CY6_FUNGAL_2"/>
    <property type="match status" value="1"/>
</dbReference>
<dbReference type="AlphaFoldDB" id="A0A427Y5X5"/>
<feature type="region of interest" description="Disordered" evidence="4">
    <location>
        <begin position="1047"/>
        <end position="1066"/>
    </location>
</feature>
<dbReference type="InterPro" id="IPR050613">
    <property type="entry name" value="Sec_Metabolite_Reg"/>
</dbReference>
<evidence type="ECO:0000256" key="1">
    <source>
        <dbReference type="ARBA" id="ARBA00004123"/>
    </source>
</evidence>
<dbReference type="InterPro" id="IPR001138">
    <property type="entry name" value="Zn2Cys6_DnaBD"/>
</dbReference>
<evidence type="ECO:0000313" key="6">
    <source>
        <dbReference type="EMBL" id="RSH86499.1"/>
    </source>
</evidence>
<evidence type="ECO:0000256" key="2">
    <source>
        <dbReference type="ARBA" id="ARBA00022723"/>
    </source>
</evidence>
<protein>
    <recommendedName>
        <fullName evidence="5">Zn(2)-C6 fungal-type domain-containing protein</fullName>
    </recommendedName>
</protein>
<dbReference type="CDD" id="cd00067">
    <property type="entry name" value="GAL4"/>
    <property type="match status" value="1"/>
</dbReference>
<feature type="compositionally biased region" description="Polar residues" evidence="4">
    <location>
        <begin position="115"/>
        <end position="125"/>
    </location>
</feature>
<feature type="compositionally biased region" description="Low complexity" evidence="4">
    <location>
        <begin position="88"/>
        <end position="101"/>
    </location>
</feature>
<dbReference type="Gene3D" id="4.10.240.10">
    <property type="entry name" value="Zn(2)-C6 fungal-type DNA-binding domain"/>
    <property type="match status" value="1"/>
</dbReference>
<proteinExistence type="predicted"/>
<dbReference type="EMBL" id="RSCE01000002">
    <property type="protein sequence ID" value="RSH86499.1"/>
    <property type="molecule type" value="Genomic_DNA"/>
</dbReference>
<dbReference type="CDD" id="cd12148">
    <property type="entry name" value="fungal_TF_MHR"/>
    <property type="match status" value="1"/>
</dbReference>
<dbReference type="SMART" id="SM00066">
    <property type="entry name" value="GAL4"/>
    <property type="match status" value="1"/>
</dbReference>
<dbReference type="Proteomes" id="UP000279236">
    <property type="component" value="Unassembled WGS sequence"/>
</dbReference>
<feature type="compositionally biased region" description="Basic and acidic residues" evidence="4">
    <location>
        <begin position="154"/>
        <end position="171"/>
    </location>
</feature>
<feature type="compositionally biased region" description="Acidic residues" evidence="4">
    <location>
        <begin position="190"/>
        <end position="199"/>
    </location>
</feature>
<dbReference type="SMART" id="SM00906">
    <property type="entry name" value="Fungal_trans"/>
    <property type="match status" value="1"/>
</dbReference>
<evidence type="ECO:0000259" key="5">
    <source>
        <dbReference type="PROSITE" id="PS50048"/>
    </source>
</evidence>
<dbReference type="PROSITE" id="PS00463">
    <property type="entry name" value="ZN2_CY6_FUNGAL_1"/>
    <property type="match status" value="1"/>
</dbReference>
<evidence type="ECO:0000256" key="4">
    <source>
        <dbReference type="SAM" id="MobiDB-lite"/>
    </source>
</evidence>
<keyword evidence="2" id="KW-0479">Metal-binding</keyword>
<feature type="region of interest" description="Disordered" evidence="4">
    <location>
        <begin position="335"/>
        <end position="368"/>
    </location>
</feature>
<comment type="caution">
    <text evidence="6">The sequence shown here is derived from an EMBL/GenBank/DDBJ whole genome shotgun (WGS) entry which is preliminary data.</text>
</comment>
<feature type="region of interest" description="Disordered" evidence="4">
    <location>
        <begin position="1"/>
        <end position="139"/>
    </location>
</feature>
<feature type="region of interest" description="Disordered" evidence="4">
    <location>
        <begin position="280"/>
        <end position="310"/>
    </location>
</feature>
<accession>A0A427Y5X5</accession>
<dbReference type="PANTHER" id="PTHR31001:SF81">
    <property type="entry name" value="ZN(II)2CYS6 TRANSCRIPTION FACTOR"/>
    <property type="match status" value="1"/>
</dbReference>
<gene>
    <name evidence="6" type="ORF">EHS24_004756</name>
</gene>
<dbReference type="GO" id="GO:0008270">
    <property type="term" value="F:zinc ion binding"/>
    <property type="evidence" value="ECO:0007669"/>
    <property type="project" value="InterPro"/>
</dbReference>
<dbReference type="STRING" id="105984.A0A427Y5X5"/>
<dbReference type="GO" id="GO:0005634">
    <property type="term" value="C:nucleus"/>
    <property type="evidence" value="ECO:0007669"/>
    <property type="project" value="UniProtKB-SubCell"/>
</dbReference>
<feature type="compositionally biased region" description="Polar residues" evidence="4">
    <location>
        <begin position="175"/>
        <end position="184"/>
    </location>
</feature>
<keyword evidence="7" id="KW-1185">Reference proteome</keyword>
<dbReference type="GO" id="GO:0000981">
    <property type="term" value="F:DNA-binding transcription factor activity, RNA polymerase II-specific"/>
    <property type="evidence" value="ECO:0007669"/>
    <property type="project" value="InterPro"/>
</dbReference>
<feature type="compositionally biased region" description="Low complexity" evidence="4">
    <location>
        <begin position="288"/>
        <end position="298"/>
    </location>
</feature>
<dbReference type="InterPro" id="IPR036864">
    <property type="entry name" value="Zn2-C6_fun-type_DNA-bd_sf"/>
</dbReference>
<reference evidence="6 7" key="1">
    <citation type="submission" date="2018-11" db="EMBL/GenBank/DDBJ databases">
        <title>Genome sequence of Apiotrichum porosum DSM 27194.</title>
        <authorList>
            <person name="Aliyu H."/>
            <person name="Gorte O."/>
            <person name="Ochsenreither K."/>
        </authorList>
    </citation>
    <scope>NUCLEOTIDE SEQUENCE [LARGE SCALE GENOMIC DNA]</scope>
    <source>
        <strain evidence="6 7">DSM 27194</strain>
    </source>
</reference>
<feature type="region of interest" description="Disordered" evidence="4">
    <location>
        <begin position="152"/>
        <end position="208"/>
    </location>
</feature>
<sequence>MNDLYATSVRPAVGGNGLAAPPGARAPGTLQPSNRQGQLGGPGPQQHPDGDYRLAPSYQAPSGSWQTGGGFPPQPMMMPGGGGNVYNQQQAAAAAVAAAQQSLQGYPGPAGRGQAPQQDNSTNPRSYYPPPPGGNQYGVPLAYMGGALNVWGEEGGRHDDERPDGIPRDDAGSSDLKNSNTMTAVKTEAEDGGVDNDDDKVDHRKRKRNRTIRSCVPCHNHKRKCDRKRPCGRCTALGLTGSCVYEVDEARDPNDPDVIETDRLRRRIAELEQVVRELRQRHPPRGQAAATAATAATTLQNTPSASSDAEKRRVLVDRYARFKIGEAAALVGEGGVRAPSLQSDSSPVASDPSRDHYSEPYNPHALPTDEMVADSAGRKTFLGTPAGKPMLRRLREIVHGRSKVSNDEIMTIPEDLAFTGWFASARKTFPFTTIWSHDNFIDEIVGLLPNKEDSEQLLVSFYEEIGLLFEAWHVPTLMAEFRHFFSLSAAEKRTQPLSNLALYIMICSLGCMVRAANTEIMSDAQKNAESKDLTSSRLQSELYLSAAYQALRLCSFLSSPTVATVQAQVCINVYLLHSERAADGWALTGSLVRQCIAMGLHVEPTHLDPKISMRDAEIRRRLWWSVAGLDALLCVSFGRPTCINYYTCHIPQDRADDTLSDEPGSAMAEPPSNALGPAATEQTYHAAYFQLTLPSLELLNRTFHVSPIVARNTFMGWFTPANVEETIQPPTVVGNTYEDAIRLGRDVFDWYNHVPYGMRFDDDMPVEELQKRSRREINQTLALCVKTLILVLILHRPYLRGDPSAYPESSRLCGDAAHRILRAYSAMVKTKSSIAWSWWTMSYRAFHAATVCAFLAIREPSTPLAERCLVDLRGAITIFEDRTADWMVSHPVQSDLCGGLVRLEKLAHAAVQQYSPLRPHDHMHQRSPMPVFPGLASDPSIPIFPTGLTPVGDHTGGLGDFMYSRNNSPSHGMDDARRPSGPFLQPWMVPQSEANGHTLFAGSTDPHHQLPQLGIGANGKEEGGGAQPDLVSIWASMFNIKMDADGGADLANSTGPGPEHQVHPPS</sequence>
<dbReference type="OrthoDB" id="2269373at2759"/>
<dbReference type="GO" id="GO:0006351">
    <property type="term" value="P:DNA-templated transcription"/>
    <property type="evidence" value="ECO:0007669"/>
    <property type="project" value="InterPro"/>
</dbReference>
<dbReference type="GO" id="GO:0003677">
    <property type="term" value="F:DNA binding"/>
    <property type="evidence" value="ECO:0007669"/>
    <property type="project" value="InterPro"/>
</dbReference>
<keyword evidence="3" id="KW-0539">Nucleus</keyword>
<dbReference type="RefSeq" id="XP_028479284.1">
    <property type="nucleotide sequence ID" value="XM_028620312.1"/>
</dbReference>
<dbReference type="PANTHER" id="PTHR31001">
    <property type="entry name" value="UNCHARACTERIZED TRANSCRIPTIONAL REGULATORY PROTEIN"/>
    <property type="match status" value="1"/>
</dbReference>
<name>A0A427Y5X5_9TREE</name>